<name>A0A7W6DSC6_9RHOB</name>
<protein>
    <submittedName>
        <fullName evidence="1">Uncharacterized protein</fullName>
    </submittedName>
</protein>
<gene>
    <name evidence="1" type="ORF">GGQ68_002118</name>
</gene>
<dbReference type="EMBL" id="JACIEJ010000004">
    <property type="protein sequence ID" value="MBB3985785.1"/>
    <property type="molecule type" value="Genomic_DNA"/>
</dbReference>
<evidence type="ECO:0000313" key="1">
    <source>
        <dbReference type="EMBL" id="MBB3985785.1"/>
    </source>
</evidence>
<proteinExistence type="predicted"/>
<reference evidence="1 2" key="1">
    <citation type="submission" date="2020-08" db="EMBL/GenBank/DDBJ databases">
        <title>Genomic Encyclopedia of Type Strains, Phase IV (KMG-IV): sequencing the most valuable type-strain genomes for metagenomic binning, comparative biology and taxonomic classification.</title>
        <authorList>
            <person name="Goeker M."/>
        </authorList>
    </citation>
    <scope>NUCLEOTIDE SEQUENCE [LARGE SCALE GENOMIC DNA]</scope>
    <source>
        <strain evidence="1 2">DSM 102235</strain>
    </source>
</reference>
<accession>A0A7W6DSC6</accession>
<evidence type="ECO:0000313" key="2">
    <source>
        <dbReference type="Proteomes" id="UP000541426"/>
    </source>
</evidence>
<dbReference type="Proteomes" id="UP000541426">
    <property type="component" value="Unassembled WGS sequence"/>
</dbReference>
<keyword evidence="2" id="KW-1185">Reference proteome</keyword>
<sequence length="74" mass="8158">MKKTGVIEAIYLKARRTASSLGHPVNVFGAAWKVSDCIVAQAVQSPAEGRLVARRPKLRRKFAPESIAKKRPFP</sequence>
<dbReference type="AlphaFoldDB" id="A0A7W6DSC6"/>
<organism evidence="1 2">
    <name type="scientific">Sagittula marina</name>
    <dbReference type="NCBI Taxonomy" id="943940"/>
    <lineage>
        <taxon>Bacteria</taxon>
        <taxon>Pseudomonadati</taxon>
        <taxon>Pseudomonadota</taxon>
        <taxon>Alphaproteobacteria</taxon>
        <taxon>Rhodobacterales</taxon>
        <taxon>Roseobacteraceae</taxon>
        <taxon>Sagittula</taxon>
    </lineage>
</organism>
<comment type="caution">
    <text evidence="1">The sequence shown here is derived from an EMBL/GenBank/DDBJ whole genome shotgun (WGS) entry which is preliminary data.</text>
</comment>